<dbReference type="SUPFAM" id="SSF49344">
    <property type="entry name" value="CBD9-like"/>
    <property type="match status" value="1"/>
</dbReference>
<dbReference type="Pfam" id="PF06452">
    <property type="entry name" value="CBM9_1"/>
    <property type="match status" value="1"/>
</dbReference>
<name>A0ABX1W1R0_9SPHI</name>
<evidence type="ECO:0000313" key="2">
    <source>
        <dbReference type="EMBL" id="NNU34123.1"/>
    </source>
</evidence>
<dbReference type="Gene3D" id="2.60.40.1190">
    <property type="match status" value="1"/>
</dbReference>
<evidence type="ECO:0000259" key="1">
    <source>
        <dbReference type="Pfam" id="PF06452"/>
    </source>
</evidence>
<evidence type="ECO:0000313" key="3">
    <source>
        <dbReference type="Proteomes" id="UP000566071"/>
    </source>
</evidence>
<dbReference type="RefSeq" id="WP_175269807.1">
    <property type="nucleotide sequence ID" value="NZ_JABFCR010000032.1"/>
</dbReference>
<dbReference type="Proteomes" id="UP000566071">
    <property type="component" value="Unassembled WGS sequence"/>
</dbReference>
<reference evidence="2 3" key="1">
    <citation type="submission" date="2020-05" db="EMBL/GenBank/DDBJ databases">
        <authorList>
            <person name="Khan S.A."/>
            <person name="Jeon C.O."/>
            <person name="Chun B.H."/>
        </authorList>
    </citation>
    <scope>NUCLEOTIDE SEQUENCE [LARGE SCALE GENOMIC DNA]</scope>
    <source>
        <strain evidence="2 3">S1162</strain>
    </source>
</reference>
<feature type="domain" description="Carbohydrate-binding" evidence="1">
    <location>
        <begin position="10"/>
        <end position="97"/>
    </location>
</feature>
<proteinExistence type="predicted"/>
<dbReference type="InterPro" id="IPR010502">
    <property type="entry name" value="Carb-bd_dom_fam9"/>
</dbReference>
<dbReference type="EMBL" id="JABFCR010000032">
    <property type="protein sequence ID" value="NNU34123.1"/>
    <property type="molecule type" value="Genomic_DNA"/>
</dbReference>
<sequence length="119" mass="12931">MFDKADSTSGVTVYLDPQNKHYVAPGAGTYKINLSAENKLQTYMGRNGNWIPAKLTGVKTVIRKINGYFAEIAIPRSVIGGKPPLGKRIGLNVALTASEGYTENISSNQADKPFYLVHT</sequence>
<accession>A0ABX1W1R0</accession>
<organism evidence="2 3">
    <name type="scientific">Mucilaginibacter humi</name>
    <dbReference type="NCBI Taxonomy" id="2732510"/>
    <lineage>
        <taxon>Bacteria</taxon>
        <taxon>Pseudomonadati</taxon>
        <taxon>Bacteroidota</taxon>
        <taxon>Sphingobacteriia</taxon>
        <taxon>Sphingobacteriales</taxon>
        <taxon>Sphingobacteriaceae</taxon>
        <taxon>Mucilaginibacter</taxon>
    </lineage>
</organism>
<comment type="caution">
    <text evidence="2">The sequence shown here is derived from an EMBL/GenBank/DDBJ whole genome shotgun (WGS) entry which is preliminary data.</text>
</comment>
<protein>
    <recommendedName>
        <fullName evidence="1">Carbohydrate-binding domain-containing protein</fullName>
    </recommendedName>
</protein>
<gene>
    <name evidence="2" type="ORF">HK413_08160</name>
</gene>
<keyword evidence="3" id="KW-1185">Reference proteome</keyword>